<accession>A0AA38PDR7</accession>
<sequence length="94" mass="10284">MSQHTILVLSLYEEDYMYSIFEHLMSSMRAVATVKLVTSAEEAQRILLSDTPPTAVLSIDAAPTDAKYAELNNQLVRFAKAGGTVVFGCNFSGH</sequence>
<evidence type="ECO:0000313" key="1">
    <source>
        <dbReference type="EMBL" id="KAJ3841053.1"/>
    </source>
</evidence>
<protein>
    <submittedName>
        <fullName evidence="1">Uncharacterized protein</fullName>
    </submittedName>
</protein>
<reference evidence="1" key="1">
    <citation type="submission" date="2022-08" db="EMBL/GenBank/DDBJ databases">
        <authorList>
            <consortium name="DOE Joint Genome Institute"/>
            <person name="Min B."/>
            <person name="Riley R."/>
            <person name="Sierra-Patev S."/>
            <person name="Naranjo-Ortiz M."/>
            <person name="Looney B."/>
            <person name="Konkel Z."/>
            <person name="Slot J.C."/>
            <person name="Sakamoto Y."/>
            <person name="Steenwyk J.L."/>
            <person name="Rokas A."/>
            <person name="Carro J."/>
            <person name="Camarero S."/>
            <person name="Ferreira P."/>
            <person name="Molpeceres G."/>
            <person name="Ruiz-Duenas F.J."/>
            <person name="Serrano A."/>
            <person name="Henrissat B."/>
            <person name="Drula E."/>
            <person name="Hughes K.W."/>
            <person name="Mata J.L."/>
            <person name="Ishikawa N.K."/>
            <person name="Vargas-Isla R."/>
            <person name="Ushijima S."/>
            <person name="Smith C.A."/>
            <person name="Ahrendt S."/>
            <person name="Andreopoulos W."/>
            <person name="He G."/>
            <person name="Labutti K."/>
            <person name="Lipzen A."/>
            <person name="Ng V."/>
            <person name="Sandor L."/>
            <person name="Barry K."/>
            <person name="Martinez A.T."/>
            <person name="Xiao Y."/>
            <person name="Gibbons J.G."/>
            <person name="Terashima K."/>
            <person name="Hibbett D.S."/>
            <person name="Grigoriev I.V."/>
        </authorList>
    </citation>
    <scope>NUCLEOTIDE SEQUENCE</scope>
    <source>
        <strain evidence="1">TFB9207</strain>
    </source>
</reference>
<proteinExistence type="predicted"/>
<dbReference type="Proteomes" id="UP001163846">
    <property type="component" value="Unassembled WGS sequence"/>
</dbReference>
<keyword evidence="2" id="KW-1185">Reference proteome</keyword>
<comment type="caution">
    <text evidence="1">The sequence shown here is derived from an EMBL/GenBank/DDBJ whole genome shotgun (WGS) entry which is preliminary data.</text>
</comment>
<dbReference type="AlphaFoldDB" id="A0AA38PDR7"/>
<organism evidence="1 2">
    <name type="scientific">Lentinula raphanica</name>
    <dbReference type="NCBI Taxonomy" id="153919"/>
    <lineage>
        <taxon>Eukaryota</taxon>
        <taxon>Fungi</taxon>
        <taxon>Dikarya</taxon>
        <taxon>Basidiomycota</taxon>
        <taxon>Agaricomycotina</taxon>
        <taxon>Agaricomycetes</taxon>
        <taxon>Agaricomycetidae</taxon>
        <taxon>Agaricales</taxon>
        <taxon>Marasmiineae</taxon>
        <taxon>Omphalotaceae</taxon>
        <taxon>Lentinula</taxon>
    </lineage>
</organism>
<dbReference type="EMBL" id="MU806053">
    <property type="protein sequence ID" value="KAJ3841053.1"/>
    <property type="molecule type" value="Genomic_DNA"/>
</dbReference>
<evidence type="ECO:0000313" key="2">
    <source>
        <dbReference type="Proteomes" id="UP001163846"/>
    </source>
</evidence>
<gene>
    <name evidence="1" type="ORF">F5878DRAFT_34104</name>
</gene>
<name>A0AA38PDR7_9AGAR</name>